<dbReference type="OrthoDB" id="2243237at2"/>
<accession>A0A4P6YTI4</accession>
<keyword evidence="3" id="KW-1185">Reference proteome</keyword>
<dbReference type="RefSeq" id="WP_133363075.1">
    <property type="nucleotide sequence ID" value="NZ_CP037940.1"/>
</dbReference>
<dbReference type="Pfam" id="PF21758">
    <property type="entry name" value="PAC_bac"/>
    <property type="match status" value="1"/>
</dbReference>
<organism evidence="2 3">
    <name type="scientific">Periweissella cryptocerci</name>
    <dbReference type="NCBI Taxonomy" id="2506420"/>
    <lineage>
        <taxon>Bacteria</taxon>
        <taxon>Bacillati</taxon>
        <taxon>Bacillota</taxon>
        <taxon>Bacilli</taxon>
        <taxon>Lactobacillales</taxon>
        <taxon>Lactobacillaceae</taxon>
        <taxon>Periweissella</taxon>
    </lineage>
</organism>
<feature type="domain" description="Prenylated flavin chaperone LpdD-like" evidence="1">
    <location>
        <begin position="13"/>
        <end position="120"/>
    </location>
</feature>
<dbReference type="KEGG" id="wei:EQG49_05740"/>
<proteinExistence type="predicted"/>
<evidence type="ECO:0000313" key="3">
    <source>
        <dbReference type="Proteomes" id="UP000292886"/>
    </source>
</evidence>
<evidence type="ECO:0000259" key="1">
    <source>
        <dbReference type="Pfam" id="PF21758"/>
    </source>
</evidence>
<gene>
    <name evidence="2" type="ORF">EQG49_05740</name>
</gene>
<reference evidence="3" key="1">
    <citation type="submission" date="2019-03" db="EMBL/GenBank/DDBJ databases">
        <title>Weissella sp. 26KH-42 Genome sequencing.</title>
        <authorList>
            <person name="Heo J."/>
            <person name="Kim S.-J."/>
            <person name="Kim J.-S."/>
            <person name="Hong S.-B."/>
            <person name="Kwon S.-W."/>
        </authorList>
    </citation>
    <scope>NUCLEOTIDE SEQUENCE [LARGE SCALE GENOMIC DNA]</scope>
    <source>
        <strain evidence="3">26KH-42</strain>
    </source>
</reference>
<sequence>MSDVPAQFTVRAANYTITATAIPIGNDILITLTGGDTPHIGTVTSYNRAVKSATYRFPSHDGRYHKDDLLADLVLYEIQNDLLGNCIITAGVHVDYITEAQIQAATTMAVSLGHKIHLWLKTHPVAGKQPQYKNSSTMP</sequence>
<protein>
    <submittedName>
        <fullName evidence="2">Amino acid decarboxylase</fullName>
    </submittedName>
</protein>
<dbReference type="AlphaFoldDB" id="A0A4P6YTI4"/>
<dbReference type="Proteomes" id="UP000292886">
    <property type="component" value="Chromosome"/>
</dbReference>
<evidence type="ECO:0000313" key="2">
    <source>
        <dbReference type="EMBL" id="QBO35996.1"/>
    </source>
</evidence>
<dbReference type="InterPro" id="IPR048844">
    <property type="entry name" value="LpdD_chaperone-like"/>
</dbReference>
<name>A0A4P6YTI4_9LACO</name>
<dbReference type="EMBL" id="CP037940">
    <property type="protein sequence ID" value="QBO35996.1"/>
    <property type="molecule type" value="Genomic_DNA"/>
</dbReference>